<dbReference type="PROSITE" id="PS50090">
    <property type="entry name" value="MYB_LIKE"/>
    <property type="match status" value="1"/>
</dbReference>
<dbReference type="InterPro" id="IPR001005">
    <property type="entry name" value="SANT/Myb"/>
</dbReference>
<feature type="region of interest" description="Disordered" evidence="1">
    <location>
        <begin position="1"/>
        <end position="21"/>
    </location>
</feature>
<feature type="compositionally biased region" description="Basic and acidic residues" evidence="1">
    <location>
        <begin position="156"/>
        <end position="175"/>
    </location>
</feature>
<dbReference type="Proteomes" id="UP001603857">
    <property type="component" value="Unassembled WGS sequence"/>
</dbReference>
<gene>
    <name evidence="3" type="ORF">Fmac_032128</name>
</gene>
<dbReference type="PANTHER" id="PTHR33492">
    <property type="entry name" value="OSJNBA0043A12.37 PROTEIN-RELATED"/>
    <property type="match status" value="1"/>
</dbReference>
<evidence type="ECO:0000313" key="4">
    <source>
        <dbReference type="Proteomes" id="UP001603857"/>
    </source>
</evidence>
<dbReference type="AlphaFoldDB" id="A0ABD1L421"/>
<name>A0ABD1L421_9FABA</name>
<feature type="compositionally biased region" description="Basic residues" evidence="1">
    <location>
        <begin position="139"/>
        <end position="155"/>
    </location>
</feature>
<reference evidence="3 4" key="1">
    <citation type="submission" date="2024-08" db="EMBL/GenBank/DDBJ databases">
        <title>Insights into the chromosomal genome structure of Flemingia macrophylla.</title>
        <authorList>
            <person name="Ding Y."/>
            <person name="Zhao Y."/>
            <person name="Bi W."/>
            <person name="Wu M."/>
            <person name="Zhao G."/>
            <person name="Gong Y."/>
            <person name="Li W."/>
            <person name="Zhang P."/>
        </authorList>
    </citation>
    <scope>NUCLEOTIDE SEQUENCE [LARGE SCALE GENOMIC DNA]</scope>
    <source>
        <strain evidence="3">DYQJB</strain>
        <tissue evidence="3">Leaf</tissue>
    </source>
</reference>
<protein>
    <recommendedName>
        <fullName evidence="2">Myb-like domain-containing protein</fullName>
    </recommendedName>
</protein>
<evidence type="ECO:0000313" key="3">
    <source>
        <dbReference type="EMBL" id="KAL2318252.1"/>
    </source>
</evidence>
<dbReference type="PANTHER" id="PTHR33492:SF4">
    <property type="entry name" value="OS02G0174300 PROTEIN"/>
    <property type="match status" value="1"/>
</dbReference>
<comment type="caution">
    <text evidence="3">The sequence shown here is derived from an EMBL/GenBank/DDBJ whole genome shotgun (WGS) entry which is preliminary data.</text>
</comment>
<sequence length="352" mass="39639">MEDDDDVSHGSGGSRRTRSQAAPDWNVTESLILVNEVAAVEADCSAALSSYQQWNIIAENCAALDVRRSLAQCRRKWRALLSEYDGCLGETAPPSFDRELFEAIGRVVRAREERGLLDPESDTEAENDARDATVEIGSKRKGQRSKLTHRVKKPKKSLEHRHEDSHEEGLEGDHSEEEYLKDFLESIPKLKCNAERPPKNLVMPPNSHGKAKELHENHHIERPKPMNTEKITNIREENEEALTLKLQELAIEIEAIATESSADYKAGGSQNVEDSHTDFTRRQGDKLIASLGNFSHTLKHLCDLLQEWRKVSSSLFVALLCLRCWSPKTYFRGSNDENTCEVGAGEPLDRLT</sequence>
<feature type="region of interest" description="Disordered" evidence="1">
    <location>
        <begin position="115"/>
        <end position="175"/>
    </location>
</feature>
<dbReference type="InterPro" id="IPR044822">
    <property type="entry name" value="Myb_DNA-bind_4"/>
</dbReference>
<feature type="domain" description="Myb-like" evidence="2">
    <location>
        <begin position="25"/>
        <end position="81"/>
    </location>
</feature>
<keyword evidence="4" id="KW-1185">Reference proteome</keyword>
<accession>A0ABD1L421</accession>
<evidence type="ECO:0000256" key="1">
    <source>
        <dbReference type="SAM" id="MobiDB-lite"/>
    </source>
</evidence>
<proteinExistence type="predicted"/>
<dbReference type="EMBL" id="JBGMDY010000011">
    <property type="protein sequence ID" value="KAL2318252.1"/>
    <property type="molecule type" value="Genomic_DNA"/>
</dbReference>
<organism evidence="3 4">
    <name type="scientific">Flemingia macrophylla</name>
    <dbReference type="NCBI Taxonomy" id="520843"/>
    <lineage>
        <taxon>Eukaryota</taxon>
        <taxon>Viridiplantae</taxon>
        <taxon>Streptophyta</taxon>
        <taxon>Embryophyta</taxon>
        <taxon>Tracheophyta</taxon>
        <taxon>Spermatophyta</taxon>
        <taxon>Magnoliopsida</taxon>
        <taxon>eudicotyledons</taxon>
        <taxon>Gunneridae</taxon>
        <taxon>Pentapetalae</taxon>
        <taxon>rosids</taxon>
        <taxon>fabids</taxon>
        <taxon>Fabales</taxon>
        <taxon>Fabaceae</taxon>
        <taxon>Papilionoideae</taxon>
        <taxon>50 kb inversion clade</taxon>
        <taxon>NPAAA clade</taxon>
        <taxon>indigoferoid/millettioid clade</taxon>
        <taxon>Phaseoleae</taxon>
        <taxon>Flemingia</taxon>
    </lineage>
</organism>
<dbReference type="Pfam" id="PF13837">
    <property type="entry name" value="Myb_DNA-bind_4"/>
    <property type="match status" value="1"/>
</dbReference>
<dbReference type="Gene3D" id="1.10.10.60">
    <property type="entry name" value="Homeodomain-like"/>
    <property type="match status" value="1"/>
</dbReference>
<evidence type="ECO:0000259" key="2">
    <source>
        <dbReference type="PROSITE" id="PS50090"/>
    </source>
</evidence>